<organism evidence="2 3">
    <name type="scientific">Araneus ventricosus</name>
    <name type="common">Orbweaver spider</name>
    <name type="synonym">Epeira ventricosa</name>
    <dbReference type="NCBI Taxonomy" id="182803"/>
    <lineage>
        <taxon>Eukaryota</taxon>
        <taxon>Metazoa</taxon>
        <taxon>Ecdysozoa</taxon>
        <taxon>Arthropoda</taxon>
        <taxon>Chelicerata</taxon>
        <taxon>Arachnida</taxon>
        <taxon>Araneae</taxon>
        <taxon>Araneomorphae</taxon>
        <taxon>Entelegynae</taxon>
        <taxon>Araneoidea</taxon>
        <taxon>Araneidae</taxon>
        <taxon>Araneus</taxon>
    </lineage>
</organism>
<dbReference type="EMBL" id="BGPR01013821">
    <property type="protein sequence ID" value="GBN62424.1"/>
    <property type="molecule type" value="Genomic_DNA"/>
</dbReference>
<accession>A0A4Y2QFP9</accession>
<dbReference type="InterPro" id="IPR000358">
    <property type="entry name" value="RNR_small_fam"/>
</dbReference>
<dbReference type="AlphaFoldDB" id="A0A4Y2QFP9"/>
<dbReference type="OrthoDB" id="6423557at2759"/>
<dbReference type="GO" id="GO:0005829">
    <property type="term" value="C:cytosol"/>
    <property type="evidence" value="ECO:0007669"/>
    <property type="project" value="TreeGrafter"/>
</dbReference>
<name>A0A4Y2QFP9_ARAVE</name>
<dbReference type="GO" id="GO:0004748">
    <property type="term" value="F:ribonucleoside-diphosphate reductase activity, thioredoxin disulfide as acceptor"/>
    <property type="evidence" value="ECO:0007669"/>
    <property type="project" value="TreeGrafter"/>
</dbReference>
<keyword evidence="3" id="KW-1185">Reference proteome</keyword>
<evidence type="ECO:0000313" key="2">
    <source>
        <dbReference type="EMBL" id="GBN62424.1"/>
    </source>
</evidence>
<dbReference type="Proteomes" id="UP000499080">
    <property type="component" value="Unassembled WGS sequence"/>
</dbReference>
<dbReference type="PANTHER" id="PTHR23409:SF21">
    <property type="entry name" value="CAPSID PROTEIN"/>
    <property type="match status" value="1"/>
</dbReference>
<protein>
    <submittedName>
        <fullName evidence="2">Uncharacterized protein F54H12.2</fullName>
    </submittedName>
</protein>
<evidence type="ECO:0000313" key="3">
    <source>
        <dbReference type="Proteomes" id="UP000499080"/>
    </source>
</evidence>
<evidence type="ECO:0000313" key="1">
    <source>
        <dbReference type="EMBL" id="GBN62414.1"/>
    </source>
</evidence>
<reference evidence="2 3" key="1">
    <citation type="journal article" date="2019" name="Sci. Rep.">
        <title>Orb-weaving spider Araneus ventricosus genome elucidates the spidroin gene catalogue.</title>
        <authorList>
            <person name="Kono N."/>
            <person name="Nakamura H."/>
            <person name="Ohtoshi R."/>
            <person name="Moran D.A.P."/>
            <person name="Shinohara A."/>
            <person name="Yoshida Y."/>
            <person name="Fujiwara M."/>
            <person name="Mori M."/>
            <person name="Tomita M."/>
            <person name="Arakawa K."/>
        </authorList>
    </citation>
    <scope>NUCLEOTIDE SEQUENCE [LARGE SCALE GENOMIC DNA]</scope>
</reference>
<comment type="caution">
    <text evidence="2">The sequence shown here is derived from an EMBL/GenBank/DDBJ whole genome shotgun (WGS) entry which is preliminary data.</text>
</comment>
<proteinExistence type="predicted"/>
<dbReference type="EMBL" id="BGPR01013820">
    <property type="protein sequence ID" value="GBN62414.1"/>
    <property type="molecule type" value="Genomic_DNA"/>
</dbReference>
<sequence>MFNSSTKKVKVKAENTAKVVFEKGLCNLLRFEPQVIEGIVESPHFADPNSAFPFFYIYTDIVSPQIVGNVQVPLLRIVTVRGNDGEIINVHYDRPHYLPVIRNSFQAIEIGVRLNSGELVPFERGKYIIMSVPYVCCPKQFEEHYTHQTGSGLPYYRGIKFQKGYGLGGMFRHFFRTALPFLVKGAKVVGKEALITGSRIAQDVLAGENFKASSKQRAKEAAGKALARKAINKAQTMIDSLECVKSELELFHLPGTQTAIQGGHWTQFFLLSNVTDGGPVEFHISGTGDDFIDFSQTQLYVKARIVKQDGTALKTDSKIGHVNLFLHSLFSQVDVSLNDRLVSSSNNTYPYRAYIKTLLNHGYDSKTAQLTTEMFYKDNEVSGDGLEKRSEFFILSSVVDTIGGLHFDLFNQERLLLNMVDIKINLIRSKPEFCLIGEAGCKVVLDHVSLFIRKVRVSPGVTLGHAKALEKTTAKYPITRVSCKAYSIPQGSMSIVQDNAYVGQLPKRLVIGCVDNDAFHGSLSKNPFNFKHFNLNFIGLYVDGQSVPYNPLEPNFDQDNYIRAYQSLFLGTEKSGQDRGIFISRKEYPKVYTLYAFDLSPDLCDAEHLNLIKHGNLRLEMNFSNLLSDHSKMVCFFLLL</sequence>
<dbReference type="PANTHER" id="PTHR23409">
    <property type="entry name" value="RIBONUCLEOSIDE-DIPHOSPHATE REDUCTASE SMALL CHAIN"/>
    <property type="match status" value="1"/>
</dbReference>
<gene>
    <name evidence="2" type="primary">F54H12.2_90</name>
    <name evidence="1" type="synonym">F54H12.2_72</name>
    <name evidence="1" type="ORF">AVEN_106068_1</name>
    <name evidence="2" type="ORF">AVEN_36282_1</name>
</gene>
<dbReference type="GO" id="GO:0009263">
    <property type="term" value="P:deoxyribonucleotide biosynthetic process"/>
    <property type="evidence" value="ECO:0007669"/>
    <property type="project" value="InterPro"/>
</dbReference>